<evidence type="ECO:0000313" key="1">
    <source>
        <dbReference type="EMBL" id="JAD30772.1"/>
    </source>
</evidence>
<sequence length="54" mass="6092">MTGEWDQRHVGLIVMSSGGTDPHSSKVAKWKRKFMGLVPDLVVYKETFKKDRGG</sequence>
<name>A0A0A8Z7C7_ARUDO</name>
<reference evidence="1" key="1">
    <citation type="submission" date="2014-09" db="EMBL/GenBank/DDBJ databases">
        <authorList>
            <person name="Magalhaes I.L.F."/>
            <person name="Oliveira U."/>
            <person name="Santos F.R."/>
            <person name="Vidigal T.H.D.A."/>
            <person name="Brescovit A.D."/>
            <person name="Santos A.J."/>
        </authorList>
    </citation>
    <scope>NUCLEOTIDE SEQUENCE</scope>
    <source>
        <tissue evidence="1">Shoot tissue taken approximately 20 cm above the soil surface</tissue>
    </source>
</reference>
<organism evidence="1">
    <name type="scientific">Arundo donax</name>
    <name type="common">Giant reed</name>
    <name type="synonym">Donax arundinaceus</name>
    <dbReference type="NCBI Taxonomy" id="35708"/>
    <lineage>
        <taxon>Eukaryota</taxon>
        <taxon>Viridiplantae</taxon>
        <taxon>Streptophyta</taxon>
        <taxon>Embryophyta</taxon>
        <taxon>Tracheophyta</taxon>
        <taxon>Spermatophyta</taxon>
        <taxon>Magnoliopsida</taxon>
        <taxon>Liliopsida</taxon>
        <taxon>Poales</taxon>
        <taxon>Poaceae</taxon>
        <taxon>PACMAD clade</taxon>
        <taxon>Arundinoideae</taxon>
        <taxon>Arundineae</taxon>
        <taxon>Arundo</taxon>
    </lineage>
</organism>
<dbReference type="EMBL" id="GBRH01267123">
    <property type="protein sequence ID" value="JAD30772.1"/>
    <property type="molecule type" value="Transcribed_RNA"/>
</dbReference>
<dbReference type="AlphaFoldDB" id="A0A0A8Z7C7"/>
<reference evidence="1" key="2">
    <citation type="journal article" date="2015" name="Data Brief">
        <title>Shoot transcriptome of the giant reed, Arundo donax.</title>
        <authorList>
            <person name="Barrero R.A."/>
            <person name="Guerrero F.D."/>
            <person name="Moolhuijzen P."/>
            <person name="Goolsby J.A."/>
            <person name="Tidwell J."/>
            <person name="Bellgard S.E."/>
            <person name="Bellgard M.I."/>
        </authorList>
    </citation>
    <scope>NUCLEOTIDE SEQUENCE</scope>
    <source>
        <tissue evidence="1">Shoot tissue taken approximately 20 cm above the soil surface</tissue>
    </source>
</reference>
<accession>A0A0A8Z7C7</accession>
<protein>
    <submittedName>
        <fullName evidence="1">Uncharacterized protein</fullName>
    </submittedName>
</protein>
<proteinExistence type="predicted"/>